<evidence type="ECO:0000313" key="2">
    <source>
        <dbReference type="Proteomes" id="UP000027222"/>
    </source>
</evidence>
<keyword evidence="2" id="KW-1185">Reference proteome</keyword>
<dbReference type="Proteomes" id="UP000027222">
    <property type="component" value="Unassembled WGS sequence"/>
</dbReference>
<protein>
    <submittedName>
        <fullName evidence="1">Uncharacterized protein</fullName>
    </submittedName>
</protein>
<dbReference type="HOGENOM" id="CLU_1948958_0_0_1"/>
<reference evidence="2" key="1">
    <citation type="journal article" date="2014" name="Proc. Natl. Acad. Sci. U.S.A.">
        <title>Extensive sampling of basidiomycete genomes demonstrates inadequacy of the white-rot/brown-rot paradigm for wood decay fungi.</title>
        <authorList>
            <person name="Riley R."/>
            <person name="Salamov A.A."/>
            <person name="Brown D.W."/>
            <person name="Nagy L.G."/>
            <person name="Floudas D."/>
            <person name="Held B.W."/>
            <person name="Levasseur A."/>
            <person name="Lombard V."/>
            <person name="Morin E."/>
            <person name="Otillar R."/>
            <person name="Lindquist E.A."/>
            <person name="Sun H."/>
            <person name="LaButti K.M."/>
            <person name="Schmutz J."/>
            <person name="Jabbour D."/>
            <person name="Luo H."/>
            <person name="Baker S.E."/>
            <person name="Pisabarro A.G."/>
            <person name="Walton J.D."/>
            <person name="Blanchette R.A."/>
            <person name="Henrissat B."/>
            <person name="Martin F."/>
            <person name="Cullen D."/>
            <person name="Hibbett D.S."/>
            <person name="Grigoriev I.V."/>
        </authorList>
    </citation>
    <scope>NUCLEOTIDE SEQUENCE [LARGE SCALE GENOMIC DNA]</scope>
    <source>
        <strain evidence="2">CBS 339.88</strain>
    </source>
</reference>
<organism evidence="1 2">
    <name type="scientific">Galerina marginata (strain CBS 339.88)</name>
    <dbReference type="NCBI Taxonomy" id="685588"/>
    <lineage>
        <taxon>Eukaryota</taxon>
        <taxon>Fungi</taxon>
        <taxon>Dikarya</taxon>
        <taxon>Basidiomycota</taxon>
        <taxon>Agaricomycotina</taxon>
        <taxon>Agaricomycetes</taxon>
        <taxon>Agaricomycetidae</taxon>
        <taxon>Agaricales</taxon>
        <taxon>Agaricineae</taxon>
        <taxon>Strophariaceae</taxon>
        <taxon>Galerina</taxon>
    </lineage>
</organism>
<gene>
    <name evidence="1" type="ORF">GALMADRAFT_139497</name>
</gene>
<dbReference type="AlphaFoldDB" id="A0A067T2N3"/>
<dbReference type="EMBL" id="KL142378">
    <property type="protein sequence ID" value="KDR76577.1"/>
    <property type="molecule type" value="Genomic_DNA"/>
</dbReference>
<name>A0A067T2N3_GALM3</name>
<accession>A0A067T2N3</accession>
<evidence type="ECO:0000313" key="1">
    <source>
        <dbReference type="EMBL" id="KDR76577.1"/>
    </source>
</evidence>
<sequence>MTRICTPHRDIFFDPCLSAPPLAERCGPILGEFERELMVELHEGRPSTTGVSVHKPHHPLASAARLSSPRAALTDDAMPDKEANTNVVTIIRDDVRVIGIPPTAHSPYPIHLPTSPSSWYTSPVGHDTW</sequence>
<proteinExistence type="predicted"/>